<dbReference type="AlphaFoldDB" id="A0A5B7FN24"/>
<evidence type="ECO:0000313" key="2">
    <source>
        <dbReference type="Proteomes" id="UP000324222"/>
    </source>
</evidence>
<sequence length="91" mass="10157">MWSKGKHHHYHHRHLHCEGGEERALLHARACQVGPVMPYVTDFFSNSVEQPGLRGTNPMEALTFSLTLFEEPRLIAVVVVVVVVGSGARNL</sequence>
<dbReference type="EMBL" id="VSRR010007454">
    <property type="protein sequence ID" value="MPC46926.1"/>
    <property type="molecule type" value="Genomic_DNA"/>
</dbReference>
<organism evidence="1 2">
    <name type="scientific">Portunus trituberculatus</name>
    <name type="common">Swimming crab</name>
    <name type="synonym">Neptunus trituberculatus</name>
    <dbReference type="NCBI Taxonomy" id="210409"/>
    <lineage>
        <taxon>Eukaryota</taxon>
        <taxon>Metazoa</taxon>
        <taxon>Ecdysozoa</taxon>
        <taxon>Arthropoda</taxon>
        <taxon>Crustacea</taxon>
        <taxon>Multicrustacea</taxon>
        <taxon>Malacostraca</taxon>
        <taxon>Eumalacostraca</taxon>
        <taxon>Eucarida</taxon>
        <taxon>Decapoda</taxon>
        <taxon>Pleocyemata</taxon>
        <taxon>Brachyura</taxon>
        <taxon>Eubrachyura</taxon>
        <taxon>Portunoidea</taxon>
        <taxon>Portunidae</taxon>
        <taxon>Portuninae</taxon>
        <taxon>Portunus</taxon>
    </lineage>
</organism>
<protein>
    <submittedName>
        <fullName evidence="1">Uncharacterized protein</fullName>
    </submittedName>
</protein>
<name>A0A5B7FN24_PORTR</name>
<dbReference type="Proteomes" id="UP000324222">
    <property type="component" value="Unassembled WGS sequence"/>
</dbReference>
<gene>
    <name evidence="1" type="ORF">E2C01_040657</name>
</gene>
<comment type="caution">
    <text evidence="1">The sequence shown here is derived from an EMBL/GenBank/DDBJ whole genome shotgun (WGS) entry which is preliminary data.</text>
</comment>
<accession>A0A5B7FN24</accession>
<reference evidence="1 2" key="1">
    <citation type="submission" date="2019-05" db="EMBL/GenBank/DDBJ databases">
        <title>Another draft genome of Portunus trituberculatus and its Hox gene families provides insights of decapod evolution.</title>
        <authorList>
            <person name="Jeong J.-H."/>
            <person name="Song I."/>
            <person name="Kim S."/>
            <person name="Choi T."/>
            <person name="Kim D."/>
            <person name="Ryu S."/>
            <person name="Kim W."/>
        </authorList>
    </citation>
    <scope>NUCLEOTIDE SEQUENCE [LARGE SCALE GENOMIC DNA]</scope>
    <source>
        <tissue evidence="1">Muscle</tissue>
    </source>
</reference>
<keyword evidence="2" id="KW-1185">Reference proteome</keyword>
<proteinExistence type="predicted"/>
<evidence type="ECO:0000313" key="1">
    <source>
        <dbReference type="EMBL" id="MPC46926.1"/>
    </source>
</evidence>